<sequence>MLELINKARAEVGLHPLQLELDLNAAAEDHSDWMLKTDTFSHTGVDGSSPGDRMKAAGFEFSGSWSWGENVAWQSERGASGISDDVENLFNALMDSDGHRANILGKGFDYVGIGVETGDYKGWDAVMVTQTFASTAATVALDTGSASASLSGNLVLDGTSAADTLSGGAGADILKGRGGADTLKGGGGADELLGQKGQDLLKGGKGNDILKGGVGGDILRGNNGKDKLLGGNQKDLLDGGLANDSLTGGSGADRFVFGDGYGTDRITDFQDDLDLVRLDDALWSGTLSAAEVIRKFADVQKGNVVFDFGDEVLIVEGIDDASLLRDDLNIV</sequence>
<accession>A0A239HM00</accession>
<dbReference type="InterPro" id="IPR018511">
    <property type="entry name" value="Hemolysin-typ_Ca-bd_CS"/>
</dbReference>
<dbReference type="SUPFAM" id="SSF55797">
    <property type="entry name" value="PR-1-like"/>
    <property type="match status" value="1"/>
</dbReference>
<dbReference type="CDD" id="cd05379">
    <property type="entry name" value="CAP_bacterial"/>
    <property type="match status" value="1"/>
</dbReference>
<evidence type="ECO:0000313" key="3">
    <source>
        <dbReference type="Proteomes" id="UP000198426"/>
    </source>
</evidence>
<feature type="domain" description="SCP" evidence="1">
    <location>
        <begin position="2"/>
        <end position="122"/>
    </location>
</feature>
<reference evidence="2 3" key="1">
    <citation type="submission" date="2017-06" db="EMBL/GenBank/DDBJ databases">
        <authorList>
            <person name="Kim H.J."/>
            <person name="Triplett B.A."/>
        </authorList>
    </citation>
    <scope>NUCLEOTIDE SEQUENCE [LARGE SCALE GENOMIC DNA]</scope>
    <source>
        <strain evidence="2 3">DSM 29339</strain>
    </source>
</reference>
<proteinExistence type="predicted"/>
<dbReference type="Pfam" id="PF00188">
    <property type="entry name" value="CAP"/>
    <property type="match status" value="1"/>
</dbReference>
<dbReference type="EMBL" id="FZOY01000003">
    <property type="protein sequence ID" value="SNS82185.1"/>
    <property type="molecule type" value="Genomic_DNA"/>
</dbReference>
<dbReference type="PROSITE" id="PS00330">
    <property type="entry name" value="HEMOLYSIN_CALCIUM"/>
    <property type="match status" value="1"/>
</dbReference>
<dbReference type="PANTHER" id="PTHR31157">
    <property type="entry name" value="SCP DOMAIN-CONTAINING PROTEIN"/>
    <property type="match status" value="1"/>
</dbReference>
<evidence type="ECO:0000313" key="2">
    <source>
        <dbReference type="EMBL" id="SNS82185.1"/>
    </source>
</evidence>
<dbReference type="Pfam" id="PF00353">
    <property type="entry name" value="HemolysinCabind"/>
    <property type="match status" value="3"/>
</dbReference>
<name>A0A239HM00_9RHOB</name>
<dbReference type="Gene3D" id="3.40.33.10">
    <property type="entry name" value="CAP"/>
    <property type="match status" value="1"/>
</dbReference>
<dbReference type="InterPro" id="IPR014044">
    <property type="entry name" value="CAP_dom"/>
</dbReference>
<dbReference type="InterPro" id="IPR035940">
    <property type="entry name" value="CAP_sf"/>
</dbReference>
<keyword evidence="3" id="KW-1185">Reference proteome</keyword>
<dbReference type="SUPFAM" id="SSF51120">
    <property type="entry name" value="beta-Roll"/>
    <property type="match status" value="2"/>
</dbReference>
<dbReference type="InterPro" id="IPR011049">
    <property type="entry name" value="Serralysin-like_metalloprot_C"/>
</dbReference>
<dbReference type="PRINTS" id="PR00313">
    <property type="entry name" value="CABNDNGRPT"/>
</dbReference>
<dbReference type="Gene3D" id="2.150.10.10">
    <property type="entry name" value="Serralysin-like metalloprotease, C-terminal"/>
    <property type="match status" value="2"/>
</dbReference>
<dbReference type="AlphaFoldDB" id="A0A239HM00"/>
<evidence type="ECO:0000259" key="1">
    <source>
        <dbReference type="Pfam" id="PF00188"/>
    </source>
</evidence>
<dbReference type="InterPro" id="IPR001343">
    <property type="entry name" value="Hemolysn_Ca-bd"/>
</dbReference>
<dbReference type="Proteomes" id="UP000198426">
    <property type="component" value="Unassembled WGS sequence"/>
</dbReference>
<dbReference type="GO" id="GO:0005509">
    <property type="term" value="F:calcium ion binding"/>
    <property type="evidence" value="ECO:0007669"/>
    <property type="project" value="InterPro"/>
</dbReference>
<organism evidence="2 3">
    <name type="scientific">Tropicimonas sediminicola</name>
    <dbReference type="NCBI Taxonomy" id="1031541"/>
    <lineage>
        <taxon>Bacteria</taxon>
        <taxon>Pseudomonadati</taxon>
        <taxon>Pseudomonadota</taxon>
        <taxon>Alphaproteobacteria</taxon>
        <taxon>Rhodobacterales</taxon>
        <taxon>Roseobacteraceae</taxon>
        <taxon>Tropicimonas</taxon>
    </lineage>
</organism>
<protein>
    <submittedName>
        <fullName evidence="2">Hemolysin-type calcium-binding repeat-containing protein</fullName>
    </submittedName>
</protein>
<dbReference type="PANTHER" id="PTHR31157:SF1">
    <property type="entry name" value="SCP DOMAIN-CONTAINING PROTEIN"/>
    <property type="match status" value="1"/>
</dbReference>
<gene>
    <name evidence="2" type="ORF">SAMN05421757_103484</name>
</gene>